<gene>
    <name evidence="2" type="ORF">BPAE_0039g00640</name>
</gene>
<accession>A0A4Z1FS93</accession>
<evidence type="ECO:0000313" key="3">
    <source>
        <dbReference type="Proteomes" id="UP000297910"/>
    </source>
</evidence>
<dbReference type="AlphaFoldDB" id="A0A4Z1FS93"/>
<dbReference type="Proteomes" id="UP000297910">
    <property type="component" value="Unassembled WGS sequence"/>
</dbReference>
<protein>
    <submittedName>
        <fullName evidence="2">Uncharacterized protein</fullName>
    </submittedName>
</protein>
<proteinExistence type="predicted"/>
<reference evidence="2 3" key="1">
    <citation type="submission" date="2017-12" db="EMBL/GenBank/DDBJ databases">
        <title>Comparative genomics of Botrytis spp.</title>
        <authorList>
            <person name="Valero-Jimenez C.A."/>
            <person name="Tapia P."/>
            <person name="Veloso J."/>
            <person name="Silva-Moreno E."/>
            <person name="Staats M."/>
            <person name="Valdes J.H."/>
            <person name="Van Kan J.A.L."/>
        </authorList>
    </citation>
    <scope>NUCLEOTIDE SEQUENCE [LARGE SCALE GENOMIC DNA]</scope>
    <source>
        <strain evidence="2 3">Bp0003</strain>
    </source>
</reference>
<evidence type="ECO:0000313" key="2">
    <source>
        <dbReference type="EMBL" id="TGO27654.1"/>
    </source>
</evidence>
<keyword evidence="1" id="KW-0175">Coiled coil</keyword>
<comment type="caution">
    <text evidence="2">The sequence shown here is derived from an EMBL/GenBank/DDBJ whole genome shotgun (WGS) entry which is preliminary data.</text>
</comment>
<dbReference type="EMBL" id="PQXI01000039">
    <property type="protein sequence ID" value="TGO27654.1"/>
    <property type="molecule type" value="Genomic_DNA"/>
</dbReference>
<keyword evidence="3" id="KW-1185">Reference proteome</keyword>
<name>A0A4Z1FS93_9HELO</name>
<sequence length="106" mass="12382">MANTSRKRHLHSDALENLNLQHFVTKRNERQQQTKKLKLTLEDYEANIQKLNGDRPLVSKDADATKEHIRISYSMSVLRISKQATLAGSYSKMQQRDYYDVPSIYL</sequence>
<organism evidence="2 3">
    <name type="scientific">Botrytis paeoniae</name>
    <dbReference type="NCBI Taxonomy" id="278948"/>
    <lineage>
        <taxon>Eukaryota</taxon>
        <taxon>Fungi</taxon>
        <taxon>Dikarya</taxon>
        <taxon>Ascomycota</taxon>
        <taxon>Pezizomycotina</taxon>
        <taxon>Leotiomycetes</taxon>
        <taxon>Helotiales</taxon>
        <taxon>Sclerotiniaceae</taxon>
        <taxon>Botrytis</taxon>
    </lineage>
</organism>
<evidence type="ECO:0000256" key="1">
    <source>
        <dbReference type="SAM" id="Coils"/>
    </source>
</evidence>
<feature type="coiled-coil region" evidence="1">
    <location>
        <begin position="27"/>
        <end position="54"/>
    </location>
</feature>